<dbReference type="Pfam" id="PF00839">
    <property type="entry name" value="Cys_rich_FGFR"/>
    <property type="match status" value="1"/>
</dbReference>
<reference evidence="2" key="2">
    <citation type="submission" date="2023-01" db="EMBL/GenBank/DDBJ databases">
        <authorList>
            <person name="Sun Q."/>
            <person name="Evtushenko L."/>
        </authorList>
    </citation>
    <scope>NUCLEOTIDE SEQUENCE</scope>
    <source>
        <strain evidence="2">VKM B-2484</strain>
    </source>
</reference>
<evidence type="ECO:0008006" key="4">
    <source>
        <dbReference type="Google" id="ProtNLM"/>
    </source>
</evidence>
<organism evidence="2 3">
    <name type="scientific">Ancylobacter dichloromethanicus</name>
    <dbReference type="NCBI Taxonomy" id="518825"/>
    <lineage>
        <taxon>Bacteria</taxon>
        <taxon>Pseudomonadati</taxon>
        <taxon>Pseudomonadota</taxon>
        <taxon>Alphaproteobacteria</taxon>
        <taxon>Hyphomicrobiales</taxon>
        <taxon>Xanthobacteraceae</taxon>
        <taxon>Ancylobacter</taxon>
    </lineage>
</organism>
<evidence type="ECO:0000313" key="3">
    <source>
        <dbReference type="Proteomes" id="UP001143370"/>
    </source>
</evidence>
<dbReference type="AlphaFoldDB" id="A0A9W6J870"/>
<name>A0A9W6J870_9HYPH</name>
<dbReference type="Proteomes" id="UP001143370">
    <property type="component" value="Unassembled WGS sequence"/>
</dbReference>
<keyword evidence="1" id="KW-0732">Signal</keyword>
<dbReference type="EMBL" id="BSFJ01000008">
    <property type="protein sequence ID" value="GLK72142.1"/>
    <property type="molecule type" value="Genomic_DNA"/>
</dbReference>
<feature type="chain" id="PRO_5040909846" description="Cysteine rich repeat protein" evidence="1">
    <location>
        <begin position="28"/>
        <end position="78"/>
    </location>
</feature>
<reference evidence="2" key="1">
    <citation type="journal article" date="2014" name="Int. J. Syst. Evol. Microbiol.">
        <title>Complete genome sequence of Corynebacterium casei LMG S-19264T (=DSM 44701T), isolated from a smear-ripened cheese.</title>
        <authorList>
            <consortium name="US DOE Joint Genome Institute (JGI-PGF)"/>
            <person name="Walter F."/>
            <person name="Albersmeier A."/>
            <person name="Kalinowski J."/>
            <person name="Ruckert C."/>
        </authorList>
    </citation>
    <scope>NUCLEOTIDE SEQUENCE</scope>
    <source>
        <strain evidence="2">VKM B-2484</strain>
    </source>
</reference>
<keyword evidence="3" id="KW-1185">Reference proteome</keyword>
<sequence length="78" mass="8169">MRATIMAMPLLAIPLLMTLAAGSPAKAQESDLAKYCKADVARLCPAVQPGGGRIIKCLKAHTKEMSVGCAQALQKMKG</sequence>
<proteinExistence type="predicted"/>
<evidence type="ECO:0000256" key="1">
    <source>
        <dbReference type="SAM" id="SignalP"/>
    </source>
</evidence>
<comment type="caution">
    <text evidence="2">The sequence shown here is derived from an EMBL/GenBank/DDBJ whole genome shotgun (WGS) entry which is preliminary data.</text>
</comment>
<dbReference type="RefSeq" id="WP_213369655.1">
    <property type="nucleotide sequence ID" value="NZ_BSFJ01000008.1"/>
</dbReference>
<gene>
    <name evidence="2" type="ORF">GCM10017643_22580</name>
</gene>
<feature type="signal peptide" evidence="1">
    <location>
        <begin position="1"/>
        <end position="27"/>
    </location>
</feature>
<dbReference type="GO" id="GO:0016020">
    <property type="term" value="C:membrane"/>
    <property type="evidence" value="ECO:0007669"/>
    <property type="project" value="InterPro"/>
</dbReference>
<evidence type="ECO:0000313" key="2">
    <source>
        <dbReference type="EMBL" id="GLK72142.1"/>
    </source>
</evidence>
<dbReference type="InterPro" id="IPR001893">
    <property type="entry name" value="Cys-rich_GLG1_repeat"/>
</dbReference>
<accession>A0A9W6J870</accession>
<protein>
    <recommendedName>
        <fullName evidence="4">Cysteine rich repeat protein</fullName>
    </recommendedName>
</protein>